<dbReference type="AlphaFoldDB" id="A0A317EYC4"/>
<dbReference type="RefSeq" id="WP_109930537.1">
    <property type="nucleotide sequence ID" value="NZ_QGNY01000004.1"/>
</dbReference>
<gene>
    <name evidence="1" type="ORF">DF947_13375</name>
</gene>
<dbReference type="EMBL" id="QGNY01000004">
    <property type="protein sequence ID" value="PWS31575.1"/>
    <property type="molecule type" value="Genomic_DNA"/>
</dbReference>
<dbReference type="Proteomes" id="UP000245391">
    <property type="component" value="Unassembled WGS sequence"/>
</dbReference>
<accession>A0A317EYC4</accession>
<name>A0A317EYC4_9SPHI</name>
<evidence type="ECO:0000313" key="2">
    <source>
        <dbReference type="Proteomes" id="UP000245391"/>
    </source>
</evidence>
<proteinExistence type="predicted"/>
<protein>
    <recommendedName>
        <fullName evidence="3">DUF2116 family Zn-ribbon domain-containing protein</fullName>
    </recommendedName>
</protein>
<organism evidence="1 2">
    <name type="scientific">Pedobacter paludis</name>
    <dbReference type="NCBI Taxonomy" id="2203212"/>
    <lineage>
        <taxon>Bacteria</taxon>
        <taxon>Pseudomonadati</taxon>
        <taxon>Bacteroidota</taxon>
        <taxon>Sphingobacteriia</taxon>
        <taxon>Sphingobacteriales</taxon>
        <taxon>Sphingobacteriaceae</taxon>
        <taxon>Pedobacter</taxon>
    </lineage>
</organism>
<reference evidence="2" key="1">
    <citation type="submission" date="2018-05" db="EMBL/GenBank/DDBJ databases">
        <title>Pedobacter paludis sp. nov., isolated from wetland soil.</title>
        <authorList>
            <person name="Zhang Y."/>
        </authorList>
    </citation>
    <scope>NUCLEOTIDE SEQUENCE [LARGE SCALE GENOMIC DNA]</scope>
    <source>
        <strain evidence="2">R-8</strain>
    </source>
</reference>
<evidence type="ECO:0008006" key="3">
    <source>
        <dbReference type="Google" id="ProtNLM"/>
    </source>
</evidence>
<sequence>MERLCLDCGKPLRGRSDKKFCDDLCRNSYNNRLKSEESLVVKRINAILKKNRNILAQLNPEGKTKITRKKLFATGFNLDYHTHTYQTQNGNQYRFCYEYGYLILNEEEFLLVKREEK</sequence>
<dbReference type="OrthoDB" id="5187906at2"/>
<keyword evidence="2" id="KW-1185">Reference proteome</keyword>
<evidence type="ECO:0000313" key="1">
    <source>
        <dbReference type="EMBL" id="PWS31575.1"/>
    </source>
</evidence>
<comment type="caution">
    <text evidence="1">The sequence shown here is derived from an EMBL/GenBank/DDBJ whole genome shotgun (WGS) entry which is preliminary data.</text>
</comment>